<dbReference type="SMART" id="SM01289">
    <property type="entry name" value="PYRIN"/>
    <property type="match status" value="1"/>
</dbReference>
<evidence type="ECO:0000313" key="8">
    <source>
        <dbReference type="Proteomes" id="UP001187343"/>
    </source>
</evidence>
<keyword evidence="2" id="KW-0963">Cytoplasm</keyword>
<dbReference type="FunFam" id="1.10.533.10:FF:000013">
    <property type="entry name" value="Apoptosis-associated speck-like protein containing a CARD"/>
    <property type="match status" value="1"/>
</dbReference>
<dbReference type="Proteomes" id="UP001187343">
    <property type="component" value="Unassembled WGS sequence"/>
</dbReference>
<dbReference type="Gene3D" id="1.10.533.10">
    <property type="entry name" value="Death Domain, Fas"/>
    <property type="match status" value="2"/>
</dbReference>
<keyword evidence="8" id="KW-1185">Reference proteome</keyword>
<name>A0AA88PVI7_9TELE</name>
<keyword evidence="4" id="KW-0391">Immunity</keyword>
<proteinExistence type="predicted"/>
<evidence type="ECO:0000313" key="7">
    <source>
        <dbReference type="EMBL" id="KAK2902702.1"/>
    </source>
</evidence>
<evidence type="ECO:0000256" key="2">
    <source>
        <dbReference type="ARBA" id="ARBA00022490"/>
    </source>
</evidence>
<keyword evidence="6" id="KW-1271">Inflammasome</keyword>
<evidence type="ECO:0000256" key="4">
    <source>
        <dbReference type="ARBA" id="ARBA00022859"/>
    </source>
</evidence>
<evidence type="ECO:0000256" key="6">
    <source>
        <dbReference type="ARBA" id="ARBA00023233"/>
    </source>
</evidence>
<dbReference type="InterPro" id="IPR033516">
    <property type="entry name" value="CARD8/ASC/NALP1_CARD"/>
</dbReference>
<dbReference type="InterPro" id="IPR001315">
    <property type="entry name" value="CARD"/>
</dbReference>
<dbReference type="PROSITE" id="PS50209">
    <property type="entry name" value="CARD"/>
    <property type="match status" value="1"/>
</dbReference>
<dbReference type="AlphaFoldDB" id="A0AA88PVI7"/>
<dbReference type="CDD" id="cd08321">
    <property type="entry name" value="Pyrin_ASC-like"/>
    <property type="match status" value="1"/>
</dbReference>
<comment type="caution">
    <text evidence="7">The sequence shown here is derived from an EMBL/GenBank/DDBJ whole genome shotgun (WGS) entry which is preliminary data.</text>
</comment>
<keyword evidence="3" id="KW-0399">Innate immunity</keyword>
<dbReference type="Pfam" id="PF00619">
    <property type="entry name" value="CARD"/>
    <property type="match status" value="1"/>
</dbReference>
<gene>
    <name evidence="7" type="ORF">Q8A67_007415</name>
</gene>
<sequence length="191" mass="21378">MEKTVKDHLQDTFDDLGESGQKKFKNKLCDRKAEPRVRRAAIEKAKDSIDLADLMVNTFTTTGAVAVTIEILKATDCHEQAEELSKNTEQSAPIVPSPGPSAPSKEHFIDRNRAELIKRVHNVDGILDELLQMQIITDEDYNAIRAERIPQNKMRELLTGPIKSAGNKGKDALYKALQTTERCLVEDLEGH</sequence>
<dbReference type="SUPFAM" id="SSF47986">
    <property type="entry name" value="DEATH domain"/>
    <property type="match status" value="2"/>
</dbReference>
<dbReference type="CDD" id="cd08330">
    <property type="entry name" value="CARD_ASC_NALP1"/>
    <property type="match status" value="1"/>
</dbReference>
<keyword evidence="5" id="KW-0395">Inflammatory response</keyword>
<dbReference type="PANTHER" id="PTHR46985">
    <property type="entry name" value="NACHT, LRR AND PYD DOMAINS-CONTAINING PROTEIN 1"/>
    <property type="match status" value="1"/>
</dbReference>
<dbReference type="PANTHER" id="PTHR46985:SF2">
    <property type="entry name" value="APOPTOSIS-ASSOCIATED SPECK-LIKE PROTEIN CONTAINING A CARD"/>
    <property type="match status" value="1"/>
</dbReference>
<evidence type="ECO:0000256" key="1">
    <source>
        <dbReference type="ARBA" id="ARBA00004110"/>
    </source>
</evidence>
<dbReference type="EMBL" id="JAUYZG010000007">
    <property type="protein sequence ID" value="KAK2902702.1"/>
    <property type="molecule type" value="Genomic_DNA"/>
</dbReference>
<dbReference type="GO" id="GO:0042981">
    <property type="term" value="P:regulation of apoptotic process"/>
    <property type="evidence" value="ECO:0007669"/>
    <property type="project" value="InterPro"/>
</dbReference>
<protein>
    <submittedName>
        <fullName evidence="7">Uncharacterized protein</fullName>
    </submittedName>
</protein>
<dbReference type="InterPro" id="IPR011029">
    <property type="entry name" value="DEATH-like_dom_sf"/>
</dbReference>
<dbReference type="PROSITE" id="PS50824">
    <property type="entry name" value="DAPIN"/>
    <property type="match status" value="1"/>
</dbReference>
<dbReference type="InterPro" id="IPR051249">
    <property type="entry name" value="NLRP_Inflammasome"/>
</dbReference>
<dbReference type="GO" id="GO:0006954">
    <property type="term" value="P:inflammatory response"/>
    <property type="evidence" value="ECO:0007669"/>
    <property type="project" value="UniProtKB-KW"/>
</dbReference>
<accession>A0AA88PVI7</accession>
<dbReference type="GO" id="GO:0061702">
    <property type="term" value="C:canonical inflammasome complex"/>
    <property type="evidence" value="ECO:0007669"/>
    <property type="project" value="UniProtKB-SubCell"/>
</dbReference>
<organism evidence="7 8">
    <name type="scientific">Cirrhinus molitorella</name>
    <name type="common">mud carp</name>
    <dbReference type="NCBI Taxonomy" id="172907"/>
    <lineage>
        <taxon>Eukaryota</taxon>
        <taxon>Metazoa</taxon>
        <taxon>Chordata</taxon>
        <taxon>Craniata</taxon>
        <taxon>Vertebrata</taxon>
        <taxon>Euteleostomi</taxon>
        <taxon>Actinopterygii</taxon>
        <taxon>Neopterygii</taxon>
        <taxon>Teleostei</taxon>
        <taxon>Ostariophysi</taxon>
        <taxon>Cypriniformes</taxon>
        <taxon>Cyprinidae</taxon>
        <taxon>Labeoninae</taxon>
        <taxon>Labeonini</taxon>
        <taxon>Cirrhinus</taxon>
    </lineage>
</organism>
<comment type="subcellular location">
    <subcellularLocation>
        <location evidence="1">Inflammasome</location>
    </subcellularLocation>
</comment>
<evidence type="ECO:0000256" key="3">
    <source>
        <dbReference type="ARBA" id="ARBA00022588"/>
    </source>
</evidence>
<reference evidence="7" key="1">
    <citation type="submission" date="2023-08" db="EMBL/GenBank/DDBJ databases">
        <title>Chromosome-level Genome Assembly of mud carp (Cirrhinus molitorella).</title>
        <authorList>
            <person name="Liu H."/>
        </authorList>
    </citation>
    <scope>NUCLEOTIDE SEQUENCE</scope>
    <source>
        <strain evidence="7">Prfri</strain>
        <tissue evidence="7">Muscle</tissue>
    </source>
</reference>
<dbReference type="InterPro" id="IPR004020">
    <property type="entry name" value="DAPIN"/>
</dbReference>
<dbReference type="GO" id="GO:0045087">
    <property type="term" value="P:innate immune response"/>
    <property type="evidence" value="ECO:0007669"/>
    <property type="project" value="UniProtKB-KW"/>
</dbReference>
<dbReference type="Pfam" id="PF02758">
    <property type="entry name" value="PYRIN"/>
    <property type="match status" value="1"/>
</dbReference>
<evidence type="ECO:0000256" key="5">
    <source>
        <dbReference type="ARBA" id="ARBA00023198"/>
    </source>
</evidence>